<reference evidence="11" key="1">
    <citation type="journal article" date="2019" name="Int. J. Syst. Evol. Microbiol.">
        <title>The Global Catalogue of Microorganisms (GCM) 10K type strain sequencing project: providing services to taxonomists for standard genome sequencing and annotation.</title>
        <authorList>
            <consortium name="The Broad Institute Genomics Platform"/>
            <consortium name="The Broad Institute Genome Sequencing Center for Infectious Disease"/>
            <person name="Wu L."/>
            <person name="Ma J."/>
        </authorList>
    </citation>
    <scope>NUCLEOTIDE SEQUENCE [LARGE SCALE GENOMIC DNA]</scope>
    <source>
        <strain evidence="11">JCM 4087</strain>
    </source>
</reference>
<dbReference type="Gene3D" id="1.20.140.10">
    <property type="entry name" value="Butyryl-CoA Dehydrogenase, subunit A, domain 3"/>
    <property type="match status" value="2"/>
</dbReference>
<dbReference type="PANTHER" id="PTHR43884:SF12">
    <property type="entry name" value="ISOVALERYL-COA DEHYDROGENASE, MITOCHONDRIAL-RELATED"/>
    <property type="match status" value="1"/>
</dbReference>
<gene>
    <name evidence="10" type="ORF">ACFPT7_13615</name>
</gene>
<keyword evidence="11" id="KW-1185">Reference proteome</keyword>
<evidence type="ECO:0000259" key="7">
    <source>
        <dbReference type="Pfam" id="PF02770"/>
    </source>
</evidence>
<protein>
    <submittedName>
        <fullName evidence="10">Acyl-CoA dehydrogenase family protein</fullName>
    </submittedName>
</protein>
<evidence type="ECO:0000256" key="4">
    <source>
        <dbReference type="ARBA" id="ARBA00022827"/>
    </source>
</evidence>
<dbReference type="EMBL" id="JBHSPH010000004">
    <property type="protein sequence ID" value="MFC5863336.1"/>
    <property type="molecule type" value="Genomic_DNA"/>
</dbReference>
<dbReference type="InterPro" id="IPR037069">
    <property type="entry name" value="AcylCoA_DH/ox_N_sf"/>
</dbReference>
<dbReference type="Pfam" id="PF00441">
    <property type="entry name" value="Acyl-CoA_dh_1"/>
    <property type="match status" value="1"/>
</dbReference>
<dbReference type="PROSITE" id="PS00073">
    <property type="entry name" value="ACYL_COA_DH_2"/>
    <property type="match status" value="1"/>
</dbReference>
<keyword evidence="4 5" id="KW-0274">FAD</keyword>
<evidence type="ECO:0000313" key="10">
    <source>
        <dbReference type="EMBL" id="MFC5863336.1"/>
    </source>
</evidence>
<dbReference type="InterPro" id="IPR006089">
    <property type="entry name" value="Acyl-CoA_DH_CS"/>
</dbReference>
<dbReference type="Pfam" id="PF02771">
    <property type="entry name" value="Acyl-CoA_dh_N"/>
    <property type="match status" value="1"/>
</dbReference>
<evidence type="ECO:0000259" key="9">
    <source>
        <dbReference type="Pfam" id="PF21263"/>
    </source>
</evidence>
<dbReference type="RefSeq" id="WP_263341386.1">
    <property type="nucleotide sequence ID" value="NZ_JAGSYH010000007.1"/>
</dbReference>
<dbReference type="Gene3D" id="1.10.540.10">
    <property type="entry name" value="Acyl-CoA dehydrogenase/oxidase, N-terminal domain"/>
    <property type="match status" value="1"/>
</dbReference>
<evidence type="ECO:0000256" key="3">
    <source>
        <dbReference type="ARBA" id="ARBA00022630"/>
    </source>
</evidence>
<dbReference type="InterPro" id="IPR049426">
    <property type="entry name" value="Acyl-CoA-dh-like_C"/>
</dbReference>
<dbReference type="InterPro" id="IPR009100">
    <property type="entry name" value="AcylCoA_DH/oxidase_NM_dom_sf"/>
</dbReference>
<sequence length="594" mass="64210">MTVEAGVSVAKRVVGGSFLLEDLTPDDVFTPEDLSEEQRQVASTATSFAEEKILAQAEAIEEKDFAVTRELMRELGELGLLGVDVPEEYGGLAMDKITSAIVADNLSVSGGFSVTLGAHCTIGTMPLVWYGTHEQKAKYLPKLASGEWIAAYALSESSAGSDAMNIRTRAKLSEDGKHYVLNGEKMWISNAGFADLFTVFAKIDGEQFSAFLIERGTPGLSVGAEEHKLGIRGSSTCPLVLEDCRVPVENLLGTAGKGHHIAFNILNVGRYKLAAGTLGGMRFAFRNGVRYAKERVAFGKPIATFGLIQEKIADSAAAIYATESAVYRVVGAIDAALADLNHDSATYAQDVQKRIEEFAVECSILKVLGSEALERVADHALQIHGGYGYVEEYPAERSYRDSRINRIFEGTNEINRLIATGFMIKRAVAGTLPLMPAIKKVMDEVMAGPGERVSYDGPMAAERALLASAKKLALFTSGAASQRFGNDLGEQQEVMGALADILIETLTMESCILRAEKQRKANAPGVKLAKYYAMRAFRVIETAAERVLGAVAEGDMLRTQMTIFRRLAKHEPANAVILGREIAAAMVEAGRYRI</sequence>
<dbReference type="Proteomes" id="UP001596091">
    <property type="component" value="Unassembled WGS sequence"/>
</dbReference>
<dbReference type="Pfam" id="PF21263">
    <property type="entry name" value="Acyl-CoA-dh_C"/>
    <property type="match status" value="1"/>
</dbReference>
<feature type="domain" description="Acyl-CoA dehydrogenase/oxidase C-terminal" evidence="6">
    <location>
        <begin position="256"/>
        <end position="418"/>
    </location>
</feature>
<evidence type="ECO:0000259" key="6">
    <source>
        <dbReference type="Pfam" id="PF00441"/>
    </source>
</evidence>
<name>A0ABW1EGC4_9BACT</name>
<evidence type="ECO:0000259" key="8">
    <source>
        <dbReference type="Pfam" id="PF02771"/>
    </source>
</evidence>
<comment type="cofactor">
    <cofactor evidence="1 5">
        <name>FAD</name>
        <dbReference type="ChEBI" id="CHEBI:57692"/>
    </cofactor>
</comment>
<keyword evidence="5" id="KW-0560">Oxidoreductase</keyword>
<keyword evidence="3 5" id="KW-0285">Flavoprotein</keyword>
<proteinExistence type="inferred from homology"/>
<dbReference type="InterPro" id="IPR009075">
    <property type="entry name" value="AcylCo_DH/oxidase_C"/>
</dbReference>
<dbReference type="InterPro" id="IPR006091">
    <property type="entry name" value="Acyl-CoA_Oxase/DH_mid-dom"/>
</dbReference>
<dbReference type="Pfam" id="PF02770">
    <property type="entry name" value="Acyl-CoA_dh_M"/>
    <property type="match status" value="1"/>
</dbReference>
<dbReference type="SUPFAM" id="SSF47203">
    <property type="entry name" value="Acyl-CoA dehydrogenase C-terminal domain-like"/>
    <property type="match status" value="1"/>
</dbReference>
<accession>A0ABW1EGC4</accession>
<evidence type="ECO:0000256" key="1">
    <source>
        <dbReference type="ARBA" id="ARBA00001974"/>
    </source>
</evidence>
<comment type="caution">
    <text evidence="10">The sequence shown here is derived from an EMBL/GenBank/DDBJ whole genome shotgun (WGS) entry which is preliminary data.</text>
</comment>
<organism evidence="10 11">
    <name type="scientific">Acidicapsa dinghuensis</name>
    <dbReference type="NCBI Taxonomy" id="2218256"/>
    <lineage>
        <taxon>Bacteria</taxon>
        <taxon>Pseudomonadati</taxon>
        <taxon>Acidobacteriota</taxon>
        <taxon>Terriglobia</taxon>
        <taxon>Terriglobales</taxon>
        <taxon>Acidobacteriaceae</taxon>
        <taxon>Acidicapsa</taxon>
    </lineage>
</organism>
<evidence type="ECO:0000256" key="5">
    <source>
        <dbReference type="RuleBase" id="RU362125"/>
    </source>
</evidence>
<dbReference type="InterPro" id="IPR046373">
    <property type="entry name" value="Acyl-CoA_Oxase/DH_mid-dom_sf"/>
</dbReference>
<dbReference type="InterPro" id="IPR013786">
    <property type="entry name" value="AcylCoA_DH/ox_N"/>
</dbReference>
<dbReference type="PANTHER" id="PTHR43884">
    <property type="entry name" value="ACYL-COA DEHYDROGENASE"/>
    <property type="match status" value="1"/>
</dbReference>
<feature type="domain" description="Acyl-CoA oxidase/dehydrogenase middle" evidence="7">
    <location>
        <begin position="151"/>
        <end position="244"/>
    </location>
</feature>
<comment type="similarity">
    <text evidence="2 5">Belongs to the acyl-CoA dehydrogenase family.</text>
</comment>
<dbReference type="Gene3D" id="2.40.110.10">
    <property type="entry name" value="Butyryl-CoA Dehydrogenase, subunit A, domain 2"/>
    <property type="match status" value="1"/>
</dbReference>
<dbReference type="InterPro" id="IPR036250">
    <property type="entry name" value="AcylCo_DH-like_C"/>
</dbReference>
<evidence type="ECO:0000313" key="11">
    <source>
        <dbReference type="Proteomes" id="UP001596091"/>
    </source>
</evidence>
<feature type="domain" description="Acyl-CoA dehydrogenase/oxidase N-terminal" evidence="8">
    <location>
        <begin position="35"/>
        <end position="147"/>
    </location>
</feature>
<dbReference type="SUPFAM" id="SSF56645">
    <property type="entry name" value="Acyl-CoA dehydrogenase NM domain-like"/>
    <property type="match status" value="1"/>
</dbReference>
<feature type="domain" description="Acyl-CoA dehydrogenase-like C-terminal" evidence="9">
    <location>
        <begin position="469"/>
        <end position="566"/>
    </location>
</feature>
<evidence type="ECO:0000256" key="2">
    <source>
        <dbReference type="ARBA" id="ARBA00009347"/>
    </source>
</evidence>